<evidence type="ECO:0000256" key="1">
    <source>
        <dbReference type="SAM" id="MobiDB-lite"/>
    </source>
</evidence>
<dbReference type="InterPro" id="IPR029045">
    <property type="entry name" value="ClpP/crotonase-like_dom_sf"/>
</dbReference>
<dbReference type="CDD" id="cd06850">
    <property type="entry name" value="biotinyl_domain"/>
    <property type="match status" value="1"/>
</dbReference>
<dbReference type="EC" id="6.4.1.-" evidence="4"/>
<feature type="region of interest" description="Disordered" evidence="1">
    <location>
        <begin position="77"/>
        <end position="98"/>
    </location>
</feature>
<keyword evidence="4" id="KW-0436">Ligase</keyword>
<dbReference type="Pfam" id="PF00364">
    <property type="entry name" value="Biotin_lipoyl"/>
    <property type="match status" value="1"/>
</dbReference>
<dbReference type="SUPFAM" id="SSF51230">
    <property type="entry name" value="Single hybrid motif"/>
    <property type="match status" value="1"/>
</dbReference>
<gene>
    <name evidence="4" type="ORF">YM304_22210</name>
</gene>
<feature type="domain" description="CoA carboxyltransferase C-terminal" evidence="3">
    <location>
        <begin position="367"/>
        <end position="621"/>
    </location>
</feature>
<protein>
    <submittedName>
        <fullName evidence="4">Putative acyl-CoA carboxylase beta chain</fullName>
        <ecNumber evidence="4">6.4.1.-</ecNumber>
    </submittedName>
</protein>
<dbReference type="Gene3D" id="2.40.50.100">
    <property type="match status" value="1"/>
</dbReference>
<evidence type="ECO:0000313" key="5">
    <source>
        <dbReference type="Proteomes" id="UP000011863"/>
    </source>
</evidence>
<dbReference type="Proteomes" id="UP000011863">
    <property type="component" value="Chromosome"/>
</dbReference>
<dbReference type="PROSITE" id="PS50968">
    <property type="entry name" value="BIOTINYL_LIPOYL"/>
    <property type="match status" value="1"/>
</dbReference>
<dbReference type="PANTHER" id="PTHR43842">
    <property type="entry name" value="PROPIONYL-COA CARBOXYLASE BETA CHAIN"/>
    <property type="match status" value="1"/>
</dbReference>
<keyword evidence="5" id="KW-1185">Reference proteome</keyword>
<dbReference type="InterPro" id="IPR011053">
    <property type="entry name" value="Single_hybrid_motif"/>
</dbReference>
<name>A0A6C7EBM9_ILUCY</name>
<evidence type="ECO:0000313" key="4">
    <source>
        <dbReference type="EMBL" id="BAN02535.1"/>
    </source>
</evidence>
<organism evidence="4 5">
    <name type="scientific">Ilumatobacter coccineus (strain NBRC 103263 / KCTC 29153 / YM16-304)</name>
    <dbReference type="NCBI Taxonomy" id="1313172"/>
    <lineage>
        <taxon>Bacteria</taxon>
        <taxon>Bacillati</taxon>
        <taxon>Actinomycetota</taxon>
        <taxon>Acidimicrobiia</taxon>
        <taxon>Acidimicrobiales</taxon>
        <taxon>Ilumatobacteraceae</taxon>
        <taxon>Ilumatobacter</taxon>
    </lineage>
</organism>
<dbReference type="KEGG" id="aym:YM304_22210"/>
<dbReference type="AlphaFoldDB" id="A0A6C7EBM9"/>
<proteinExistence type="predicted"/>
<accession>A0A6C7EBM9</accession>
<feature type="domain" description="Lipoyl-binding" evidence="2">
    <location>
        <begin position="1"/>
        <end position="72"/>
    </location>
</feature>
<evidence type="ECO:0000259" key="3">
    <source>
        <dbReference type="PROSITE" id="PS50989"/>
    </source>
</evidence>
<dbReference type="GO" id="GO:0004658">
    <property type="term" value="F:propionyl-CoA carboxylase activity"/>
    <property type="evidence" value="ECO:0007669"/>
    <property type="project" value="TreeGrafter"/>
</dbReference>
<dbReference type="RefSeq" id="WP_015441782.1">
    <property type="nucleotide sequence ID" value="NC_020520.1"/>
</dbReference>
<sequence length="622" mass="66364">MSDIEIRSELQGTIVTMYVAPGDVVRAGSVVALIESMKMHHEIVAPGDGIVASIDAPEGTTLMPGGVVMQLDDHAVNSSAGQLPPPADPTSRHDAPSIGLDRPDLAEVVERHELGLDAARPEAVQKRRDRGRRTARENVADLVDDGSFVEYGPTVIAAQRRRRELDDLIRSTPADGMIGGIGEINGELFGAGERASKAVVMSYDYTVLAGTQGHQNHRKKDRLIELAEHLRVPVVFFTEGGGGRPGDTDTTGVSGLDCLAFWWFGELSGTVPIVGINAGYCFAGNAAILGCCDVVIATEDSNIGMGGPAMIEGGGLGTFEPKQIGPIEVQRANGVVDIVVADEAEAVAVAKQYLSYFQGSTSDWEAPDQTKLRDVVPLDRLRAYDIREAIDGLFDVDSVLEIRRDFGTGMITALARLEGRPVGVLANNPKHLGGAIDSDGSDKAARFMQLCDAHGLPLVTLCDTPGMMVGPDVEQTALVRHCSRLFTTGANLSVPTATVVTRKAYGLGAQAMMGGSTKAPLACVAWPTGEFGGMGLEGAVRLGYSKELAAVTNDEERDALFQQMVDRMYEHGKALSVATYFEIDDVIDPADTRRWLATLFAAAPDTHRSVRADSVRPNIDTW</sequence>
<dbReference type="Pfam" id="PF01039">
    <property type="entry name" value="Carboxyl_trans"/>
    <property type="match status" value="1"/>
</dbReference>
<dbReference type="InterPro" id="IPR000089">
    <property type="entry name" value="Biotin_lipoyl"/>
</dbReference>
<dbReference type="SUPFAM" id="SSF52096">
    <property type="entry name" value="ClpP/crotonase"/>
    <property type="match status" value="2"/>
</dbReference>
<dbReference type="InterPro" id="IPR051047">
    <property type="entry name" value="AccD/PCCB"/>
</dbReference>
<dbReference type="OrthoDB" id="9803706at2"/>
<evidence type="ECO:0000259" key="2">
    <source>
        <dbReference type="PROSITE" id="PS50968"/>
    </source>
</evidence>
<dbReference type="Gene3D" id="3.90.226.10">
    <property type="entry name" value="2-enoyl-CoA Hydratase, Chain A, domain 1"/>
    <property type="match status" value="2"/>
</dbReference>
<dbReference type="InterPro" id="IPR011763">
    <property type="entry name" value="COA_CT_C"/>
</dbReference>
<dbReference type="PROSITE" id="PS50989">
    <property type="entry name" value="COA_CT_CTER"/>
    <property type="match status" value="1"/>
</dbReference>
<reference evidence="4 5" key="1">
    <citation type="journal article" date="2013" name="Int. J. Syst. Evol. Microbiol.">
        <title>Ilumatobacter nonamiense sp. nov. and Ilumatobacter coccineum sp. nov., isolated from seashore sand.</title>
        <authorList>
            <person name="Matsumoto A."/>
            <person name="Kasai H."/>
            <person name="Matsuo Y."/>
            <person name="Shizuri Y."/>
            <person name="Ichikawa N."/>
            <person name="Fujita N."/>
            <person name="Omura S."/>
            <person name="Takahashi Y."/>
        </authorList>
    </citation>
    <scope>NUCLEOTIDE SEQUENCE [LARGE SCALE GENOMIC DNA]</scope>
    <source>
        <strain evidence="5">NBRC 103263 / KCTC 29153 / YM16-304</strain>
    </source>
</reference>
<dbReference type="EMBL" id="AP012057">
    <property type="protein sequence ID" value="BAN02535.1"/>
    <property type="molecule type" value="Genomic_DNA"/>
</dbReference>
<dbReference type="PANTHER" id="PTHR43842:SF2">
    <property type="entry name" value="PROPIONYL-COA CARBOXYLASE BETA CHAIN, MITOCHONDRIAL"/>
    <property type="match status" value="1"/>
</dbReference>
<dbReference type="InterPro" id="IPR034733">
    <property type="entry name" value="AcCoA_carboxyl_beta"/>
</dbReference>